<evidence type="ECO:0000313" key="2">
    <source>
        <dbReference type="EMBL" id="AWP20862.1"/>
    </source>
</evidence>
<keyword evidence="3" id="KW-1185">Reference proteome</keyword>
<feature type="region of interest" description="Disordered" evidence="1">
    <location>
        <begin position="1215"/>
        <end position="1282"/>
    </location>
</feature>
<dbReference type="EMBL" id="CP026263">
    <property type="protein sequence ID" value="AWP20862.1"/>
    <property type="molecule type" value="Genomic_DNA"/>
</dbReference>
<proteinExistence type="predicted"/>
<feature type="region of interest" description="Disordered" evidence="1">
    <location>
        <begin position="349"/>
        <end position="461"/>
    </location>
</feature>
<feature type="region of interest" description="Disordered" evidence="1">
    <location>
        <begin position="1"/>
        <end position="32"/>
    </location>
</feature>
<feature type="compositionally biased region" description="Polar residues" evidence="1">
    <location>
        <begin position="440"/>
        <end position="461"/>
    </location>
</feature>
<feature type="region of interest" description="Disordered" evidence="1">
    <location>
        <begin position="1472"/>
        <end position="1593"/>
    </location>
</feature>
<feature type="compositionally biased region" description="Low complexity" evidence="1">
    <location>
        <begin position="1260"/>
        <end position="1273"/>
    </location>
</feature>
<reference evidence="2 3" key="1">
    <citation type="submission" date="2017-12" db="EMBL/GenBank/DDBJ databases">
        <title>Integrating genomic resources of turbot (Scophthalmus maximus) in depth evaluation of genetic and physical mapping variation across individuals.</title>
        <authorList>
            <person name="Martinez P."/>
        </authorList>
    </citation>
    <scope>NUCLEOTIDE SEQUENCE [LARGE SCALE GENOMIC DNA]</scope>
</reference>
<name>A0A2U9D205_SCOMX</name>
<feature type="region of interest" description="Disordered" evidence="1">
    <location>
        <begin position="712"/>
        <end position="796"/>
    </location>
</feature>
<feature type="compositionally biased region" description="Polar residues" evidence="1">
    <location>
        <begin position="1314"/>
        <end position="1324"/>
    </location>
</feature>
<organism evidence="2 3">
    <name type="scientific">Scophthalmus maximus</name>
    <name type="common">Turbot</name>
    <name type="synonym">Psetta maxima</name>
    <dbReference type="NCBI Taxonomy" id="52904"/>
    <lineage>
        <taxon>Eukaryota</taxon>
        <taxon>Metazoa</taxon>
        <taxon>Chordata</taxon>
        <taxon>Craniata</taxon>
        <taxon>Vertebrata</taxon>
        <taxon>Euteleostomi</taxon>
        <taxon>Actinopterygii</taxon>
        <taxon>Neopterygii</taxon>
        <taxon>Teleostei</taxon>
        <taxon>Neoteleostei</taxon>
        <taxon>Acanthomorphata</taxon>
        <taxon>Carangaria</taxon>
        <taxon>Pleuronectiformes</taxon>
        <taxon>Pleuronectoidei</taxon>
        <taxon>Scophthalmidae</taxon>
        <taxon>Scophthalmus</taxon>
    </lineage>
</organism>
<feature type="compositionally biased region" description="Low complexity" evidence="1">
    <location>
        <begin position="1755"/>
        <end position="1774"/>
    </location>
</feature>
<feature type="compositionally biased region" description="Low complexity" evidence="1">
    <location>
        <begin position="374"/>
        <end position="390"/>
    </location>
</feature>
<feature type="region of interest" description="Disordered" evidence="1">
    <location>
        <begin position="243"/>
        <end position="272"/>
    </location>
</feature>
<feature type="compositionally biased region" description="Polar residues" evidence="1">
    <location>
        <begin position="549"/>
        <end position="582"/>
    </location>
</feature>
<feature type="compositionally biased region" description="Basic residues" evidence="1">
    <location>
        <begin position="10"/>
        <end position="25"/>
    </location>
</feature>
<feature type="compositionally biased region" description="Polar residues" evidence="1">
    <location>
        <begin position="416"/>
        <end position="433"/>
    </location>
</feature>
<feature type="compositionally biased region" description="Polar residues" evidence="1">
    <location>
        <begin position="1004"/>
        <end position="1051"/>
    </location>
</feature>
<feature type="compositionally biased region" description="Polar residues" evidence="1">
    <location>
        <begin position="506"/>
        <end position="522"/>
    </location>
</feature>
<feature type="region of interest" description="Disordered" evidence="1">
    <location>
        <begin position="918"/>
        <end position="1051"/>
    </location>
</feature>
<gene>
    <name evidence="2" type="ORF">SMAX5B_001729</name>
</gene>
<feature type="compositionally biased region" description="Acidic residues" evidence="1">
    <location>
        <begin position="1807"/>
        <end position="1826"/>
    </location>
</feature>
<feature type="compositionally biased region" description="Low complexity" evidence="1">
    <location>
        <begin position="989"/>
        <end position="998"/>
    </location>
</feature>
<feature type="compositionally biased region" description="Polar residues" evidence="1">
    <location>
        <begin position="392"/>
        <end position="408"/>
    </location>
</feature>
<feature type="compositionally biased region" description="Polar residues" evidence="1">
    <location>
        <begin position="1215"/>
        <end position="1243"/>
    </location>
</feature>
<feature type="compositionally biased region" description="Low complexity" evidence="1">
    <location>
        <begin position="1496"/>
        <end position="1538"/>
    </location>
</feature>
<feature type="region of interest" description="Disordered" evidence="1">
    <location>
        <begin position="1294"/>
        <end position="1374"/>
    </location>
</feature>
<feature type="compositionally biased region" description="Polar residues" evidence="1">
    <location>
        <begin position="1068"/>
        <end position="1082"/>
    </location>
</feature>
<protein>
    <submittedName>
        <fullName evidence="2">Uncharacterized protein</fullName>
    </submittedName>
</protein>
<feature type="compositionally biased region" description="Basic and acidic residues" evidence="1">
    <location>
        <begin position="938"/>
        <end position="951"/>
    </location>
</feature>
<feature type="compositionally biased region" description="Polar residues" evidence="1">
    <location>
        <begin position="757"/>
        <end position="796"/>
    </location>
</feature>
<feature type="compositionally biased region" description="Polar residues" evidence="1">
    <location>
        <begin position="719"/>
        <end position="733"/>
    </location>
</feature>
<feature type="region of interest" description="Disordered" evidence="1">
    <location>
        <begin position="502"/>
        <end position="648"/>
    </location>
</feature>
<feature type="compositionally biased region" description="Polar residues" evidence="1">
    <location>
        <begin position="246"/>
        <end position="263"/>
    </location>
</feature>
<dbReference type="Proteomes" id="UP000246464">
    <property type="component" value="Chromosome 21"/>
</dbReference>
<feature type="region of interest" description="Disordered" evidence="1">
    <location>
        <begin position="1731"/>
        <end position="1826"/>
    </location>
</feature>
<feature type="compositionally biased region" description="Low complexity" evidence="1">
    <location>
        <begin position="1794"/>
        <end position="1806"/>
    </location>
</feature>
<evidence type="ECO:0000256" key="1">
    <source>
        <dbReference type="SAM" id="MobiDB-lite"/>
    </source>
</evidence>
<feature type="region of interest" description="Disordered" evidence="1">
    <location>
        <begin position="1068"/>
        <end position="1093"/>
    </location>
</feature>
<feature type="region of interest" description="Disordered" evidence="1">
    <location>
        <begin position="85"/>
        <end position="129"/>
    </location>
</feature>
<sequence>MSTSDAAGAQRRRAAPPARRTRRAARTATASSFTLKLGADRTRAQEAAPCTGSVVHFQKPCGPRFTTSLLIKFSKTLSFDKPEVELKPKPDSYPRSFTEPQKRETEDSCCQVNRQTPPPDPPAETASDCPLPRTIPFLDTKEEEVISNGCNELETTRHLSVNHTLSNDDFGPHEYNGLHILPCRAQPKSTGSGPVEEDIKDHKKFENQRNLELANPAATMLSSTMVTVLAPHWSGRLRRTKRIEGTGNSESQGNLQDVSSTAANPAHEDTKNQHGAMRVFTGGSQPQVRAPFLGTRRNTEDWTTRSDPARVEFESKRKMIQTVSLDVTSGRMDNRKLDIGALSPVATNAPLLSPLSHHPDELKRNSKTMHQGALSTPSSKPTTSSMLLSLRKINSSGRSSNAASTFSDENPAPSDQEGNLLTTHLSQTFLNNSEQERSKSVLSPSSISYRTSETGPILSPSSCNYREMNTSGSRFFSTSPINKDTPFTRQPPTCSKQAFLSRVPSARQQSCRDSNKNTNQFPKSLIPSPRHSPYDHSALLKPHPLPRRTTLTSTSWWKQVTQEGSSPLPPSDTTNIKDQLNTPLAPPCNDSSALALPGPTDSKRFSSQINNNRDKNQTTESVCKGNMESQGGTHNLKQRNAKDSPEHKSDRLLKLQYGSCLNNKEPQKPLNLPDILSRSKICRATAQTTLSHSKDLSKGAVSNSSFIANVTELPPTFPNLKSSDTPTESSSKYNNDHCSSKTNSNLATPHSKDSEKFTQQSLSNTVSLKSQAPTSQTTSGPPLTPNTKTSSSCHFDTVSSQTNVHTSSTTGSSQTSKFTNTANATLLGFERSYASIPKHIQPKTVSCLISTVGASSKTNYNPVSTASVPSSSIGIHPVATAAPSPSLFTPPAALTITSSPTTINLSSLLTPPATPIITSPSFLETPSPKEGMRFSSSPERDQNKSRRVEGKRVRRVTWEDSVDLQCSESITDEKPEPSGVPTSPPSPSMSPRSVRSPSIFSFLRSGSPTTSTSALCSRISDQVRQDLTTTGQERTPSMESDTVQCHSSAPLSLTPDFSSGYKLRYSSPPYSTLKSSRSTQGEPKTITPRSPLFQQASQSVYTPLSLNADPSSAMTIPTSKPPLLHINPPQTLSLPFQNKVAIQESIKCEVSDTYQINNHSNNSNQDPQNGQILLIDNRVQISSQCLQGVKAHNPSSACVTETLVYSIKSKVNTVTTAPKNTTPKPVQHTANTGSVETKLSQQPHRLKSKEASSEPHSHSDQSSSGGSSADSQSQCEASCSRGSKESVLGKSTLFSVESSNEQSPKRNRFALKKSVSTPNSSLVRSDSERSNKTNNKMDQVINKLRQTFSTRRSDDDPSFPRKWKRVSQTPSVSGLSDINNVGDVTADCAKKLEERVQEGGVVIMDGDQVTEDTKRQNRYTIIPLPTVGYTRAGDKFSIWFEKSASETDQEEQNVCAGHKSESITQVHITPHSPTMHQFDNITDHKPTNQLSICRDPSPGRSPNPSGSYPTQLRKSTSSSRSPFSPFSSISPLSQFSSPDVTDDNVFYSPKPQRRREPSSPCEPGEGISLGGSRRSRASTGPPSAGPGQDNEHFASSYADLKYGIEPGRSFSVSSVLSSRPSGPGRISTGSRYMSVGDLSKSCLTCGGNAKDLDQWSFPPDWNAEYDCQHPGECCGSYFSTDPGKMRSKSLPRSLTRRLANWSSDVSLSQPGTTIASKPAHLWSPNMNTFHFGWDTDGPPTPPPTPPLSPVSRRMSTPPSISSPPFSSSPVAPHSVDTQSSRGHLPSRSYVSSLSTFDESTDSGSDTTTDDEYYLETGEGEEKETEL</sequence>
<feature type="compositionally biased region" description="Basic and acidic residues" evidence="1">
    <location>
        <begin position="1248"/>
        <end position="1259"/>
    </location>
</feature>
<accession>A0A2U9D205</accession>
<feature type="compositionally biased region" description="Pro residues" evidence="1">
    <location>
        <begin position="1738"/>
        <end position="1748"/>
    </location>
</feature>
<evidence type="ECO:0000313" key="3">
    <source>
        <dbReference type="Proteomes" id="UP000246464"/>
    </source>
</evidence>